<name>A0A9P6W054_RHOMI</name>
<feature type="transmembrane region" description="Helical" evidence="1">
    <location>
        <begin position="708"/>
        <end position="727"/>
    </location>
</feature>
<dbReference type="InterPro" id="IPR019402">
    <property type="entry name" value="CWH43_N"/>
</dbReference>
<dbReference type="PANTHER" id="PTHR14859">
    <property type="entry name" value="CALCOFLUOR WHITE HYPERSENSITIVE PROTEIN PRECURSOR"/>
    <property type="match status" value="1"/>
</dbReference>
<dbReference type="InterPro" id="IPR053911">
    <property type="entry name" value="PGAP2IP_TM_2nd"/>
</dbReference>
<dbReference type="Proteomes" id="UP000777482">
    <property type="component" value="Unassembled WGS sequence"/>
</dbReference>
<feature type="transmembrane region" description="Helical" evidence="1">
    <location>
        <begin position="458"/>
        <end position="477"/>
    </location>
</feature>
<feature type="domain" description="PGAP2IP first transmembrane" evidence="4">
    <location>
        <begin position="303"/>
        <end position="473"/>
    </location>
</feature>
<feature type="transmembrane region" description="Helical" evidence="1">
    <location>
        <begin position="421"/>
        <end position="438"/>
    </location>
</feature>
<reference evidence="6 7" key="1">
    <citation type="submission" date="2020-11" db="EMBL/GenBank/DDBJ databases">
        <title>Kefir isolates.</title>
        <authorList>
            <person name="Marcisauskas S."/>
            <person name="Kim Y."/>
            <person name="Blasche S."/>
        </authorList>
    </citation>
    <scope>NUCLEOTIDE SEQUENCE [LARGE SCALE GENOMIC DNA]</scope>
    <source>
        <strain evidence="6 7">KR</strain>
    </source>
</reference>
<dbReference type="Gene3D" id="3.60.10.10">
    <property type="entry name" value="Endonuclease/exonuclease/phosphatase"/>
    <property type="match status" value="1"/>
</dbReference>
<keyword evidence="1" id="KW-1133">Transmembrane helix</keyword>
<feature type="transmembrane region" description="Helical" evidence="1">
    <location>
        <begin position="20"/>
        <end position="38"/>
    </location>
</feature>
<feature type="transmembrane region" description="Helical" evidence="1">
    <location>
        <begin position="170"/>
        <end position="187"/>
    </location>
</feature>
<evidence type="ECO:0000256" key="1">
    <source>
        <dbReference type="SAM" id="Phobius"/>
    </source>
</evidence>
<feature type="transmembrane region" description="Helical" evidence="1">
    <location>
        <begin position="354"/>
        <end position="370"/>
    </location>
</feature>
<protein>
    <recommendedName>
        <fullName evidence="8">Frag1/DRAM/Sfk1 family-domain-containing protein</fullName>
    </recommendedName>
</protein>
<feature type="transmembrane region" description="Helical" evidence="1">
    <location>
        <begin position="129"/>
        <end position="149"/>
    </location>
</feature>
<dbReference type="GO" id="GO:0005783">
    <property type="term" value="C:endoplasmic reticulum"/>
    <property type="evidence" value="ECO:0007669"/>
    <property type="project" value="TreeGrafter"/>
</dbReference>
<dbReference type="AlphaFoldDB" id="A0A9P6W054"/>
<dbReference type="Pfam" id="PF23022">
    <property type="entry name" value="6TM_1st_PGAP2IP"/>
    <property type="match status" value="1"/>
</dbReference>
<evidence type="ECO:0000313" key="6">
    <source>
        <dbReference type="EMBL" id="KAG0658566.1"/>
    </source>
</evidence>
<sequence>MAPRPLLAVHGRALAQLHTALSAAAFAVALVVGLTLHYRKIVKNQYYGYPQEWFPSVSATVGDWFPERNLFQLLIALTSGPRFLLVLVTYVAHRQLRPASRLPGTLAIVGILRALMCGGWVFVTSTDHGAVHDVCMVSYIVLNLPYMILHTILTPKTGPAATRAKMFRRTLGSSFFGALVPLVYYYLQHKQHRVAGAYSIYALVEWSLIVLDVAFDSVAILDFPDSATGPNQALQISISYADKDLFPGVAATVGHDGVSKIYVAPTGSDGKCAPPGRFATALAKVDLATAGTRHFAADVYLGFLFWTSVTALGPMIFYSAVWAMGLSGDEILLFCCISPFFLLFPPLRSWFARPGIANLGVLIAVASVYAGDTDGEAGASEGEGAARLRWTGLGLAWATMGHVASWWHVRMDDRMLENRTTTLLLGLVLSTVVKFANFSLNPLWPFMRTSPDPKLENGGWNTCGFVIGLFAYLDTVIRRPRVTVAAAPASDSGTGSSSTAPAARPSFLGAVGSIIGFASSFFLLHWLFTDSGTIIAWSFDGYPASGPFAFPHGLLTISALALGVVLSPLHHSLRIASSWLAYGVACGSAALLYSQTYWTAFFPGCLLGVYAVSTFPAFLFSVLFHSPRGPALTFGTAFFLYVILQLASTWPVAYAFVPAGWILRERTDIVVGIVLGGIGLGVVALPRNASATPPLPASRPSRGLSKRINGSVLCLLLAGTLVLIYRAPGFFAPGVPYRPEERVVTAAIWTVHFGLDGRMWESQRRMADFMRDAEVDIIGLLETDNHRIVGGNRELTQWMAHSLNMPYTDLGPGPHKNTWGCVLISKYPILRSSHHLLPSPHGELAPAIHATLDVYGVEVDVVVAHNGQEEDPLDRELQSKELSRIMGSRWPTPTIFLGYLVTHPHAERPAPYKFVTEDASMLDIAPNDNDRWCQYILYRGVHRVAYARVNRGSDPSVTDSEVQVGKFVVPLLGAEGSSYTIKAEAALSAIRSSPDFNASDPSQLRVPPIPLDEYVSHLHSSPAPAGTEPDRTVWTPERYMPESLHFPKQFSGDGVNGHRYIVLTGQQGEYAPNYFMRDDEKEWRRLQELDDLRREAAGCPVQ</sequence>
<evidence type="ECO:0000259" key="3">
    <source>
        <dbReference type="Pfam" id="PF23021"/>
    </source>
</evidence>
<feature type="transmembrane region" description="Helical" evidence="1">
    <location>
        <begin position="576"/>
        <end position="594"/>
    </location>
</feature>
<dbReference type="EMBL" id="PUHQ01000064">
    <property type="protein sequence ID" value="KAG0658566.1"/>
    <property type="molecule type" value="Genomic_DNA"/>
</dbReference>
<dbReference type="OrthoDB" id="68581at2759"/>
<dbReference type="SUPFAM" id="SSF56219">
    <property type="entry name" value="DNase I-like"/>
    <property type="match status" value="1"/>
</dbReference>
<accession>A0A9P6W054</accession>
<feature type="transmembrane region" description="Helical" evidence="1">
    <location>
        <begin position="507"/>
        <end position="528"/>
    </location>
</feature>
<evidence type="ECO:0008006" key="8">
    <source>
        <dbReference type="Google" id="ProtNLM"/>
    </source>
</evidence>
<dbReference type="InterPro" id="IPR051916">
    <property type="entry name" value="GPI-anchor_lipid_remodeler"/>
</dbReference>
<feature type="domain" description="PGAP2IP second transmembrane" evidence="3">
    <location>
        <begin position="513"/>
        <end position="688"/>
    </location>
</feature>
<feature type="transmembrane region" description="Helical" evidence="1">
    <location>
        <begin position="600"/>
        <end position="624"/>
    </location>
</feature>
<dbReference type="InterPro" id="IPR057315">
    <property type="entry name" value="Exo_endo_phos_PGAP2IP_C"/>
</dbReference>
<dbReference type="GO" id="GO:0016020">
    <property type="term" value="C:membrane"/>
    <property type="evidence" value="ECO:0007669"/>
    <property type="project" value="GOC"/>
</dbReference>
<dbReference type="Pfam" id="PF23226">
    <property type="entry name" value="Exo_endo_phos_PGAP2IP"/>
    <property type="match status" value="1"/>
</dbReference>
<organism evidence="6 7">
    <name type="scientific">Rhodotorula mucilaginosa</name>
    <name type="common">Yeast</name>
    <name type="synonym">Rhodotorula rubra</name>
    <dbReference type="NCBI Taxonomy" id="5537"/>
    <lineage>
        <taxon>Eukaryota</taxon>
        <taxon>Fungi</taxon>
        <taxon>Dikarya</taxon>
        <taxon>Basidiomycota</taxon>
        <taxon>Pucciniomycotina</taxon>
        <taxon>Microbotryomycetes</taxon>
        <taxon>Sporidiobolales</taxon>
        <taxon>Sporidiobolaceae</taxon>
        <taxon>Rhodotorula</taxon>
    </lineage>
</organism>
<dbReference type="GO" id="GO:0031505">
    <property type="term" value="P:fungal-type cell wall organization"/>
    <property type="evidence" value="ECO:0007669"/>
    <property type="project" value="TreeGrafter"/>
</dbReference>
<feature type="transmembrane region" description="Helical" evidence="1">
    <location>
        <begin position="331"/>
        <end position="347"/>
    </location>
</feature>
<dbReference type="InterPro" id="IPR036691">
    <property type="entry name" value="Endo/exonu/phosph_ase_sf"/>
</dbReference>
<feature type="transmembrane region" description="Helical" evidence="1">
    <location>
        <begin position="70"/>
        <end position="92"/>
    </location>
</feature>
<dbReference type="Pfam" id="PF23021">
    <property type="entry name" value="6TM_2nd_PGAP2IP"/>
    <property type="match status" value="1"/>
</dbReference>
<evidence type="ECO:0000259" key="2">
    <source>
        <dbReference type="Pfam" id="PF10277"/>
    </source>
</evidence>
<evidence type="ECO:0000259" key="5">
    <source>
        <dbReference type="Pfam" id="PF23226"/>
    </source>
</evidence>
<comment type="caution">
    <text evidence="6">The sequence shown here is derived from an EMBL/GenBank/DDBJ whole genome shotgun (WGS) entry which is preliminary data.</text>
</comment>
<feature type="transmembrane region" description="Helical" evidence="1">
    <location>
        <begin position="669"/>
        <end position="687"/>
    </location>
</feature>
<feature type="transmembrane region" description="Helical" evidence="1">
    <location>
        <begin position="631"/>
        <end position="657"/>
    </location>
</feature>
<keyword evidence="1" id="KW-0472">Membrane</keyword>
<feature type="transmembrane region" description="Helical" evidence="1">
    <location>
        <begin position="303"/>
        <end position="325"/>
    </location>
</feature>
<dbReference type="PANTHER" id="PTHR14859:SF1">
    <property type="entry name" value="PGAP2-INTERACTING PROTEIN"/>
    <property type="match status" value="1"/>
</dbReference>
<keyword evidence="1" id="KW-0812">Transmembrane</keyword>
<dbReference type="GO" id="GO:0006506">
    <property type="term" value="P:GPI anchor biosynthetic process"/>
    <property type="evidence" value="ECO:0007669"/>
    <property type="project" value="TreeGrafter"/>
</dbReference>
<keyword evidence="7" id="KW-1185">Reference proteome</keyword>
<evidence type="ECO:0000259" key="4">
    <source>
        <dbReference type="Pfam" id="PF23022"/>
    </source>
</evidence>
<feature type="domain" description="CWH43-like N-terminal" evidence="2">
    <location>
        <begin position="14"/>
        <end position="225"/>
    </location>
</feature>
<evidence type="ECO:0000313" key="7">
    <source>
        <dbReference type="Proteomes" id="UP000777482"/>
    </source>
</evidence>
<gene>
    <name evidence="6" type="ORF">C6P46_005686</name>
</gene>
<feature type="transmembrane region" description="Helical" evidence="1">
    <location>
        <begin position="548"/>
        <end position="569"/>
    </location>
</feature>
<proteinExistence type="predicted"/>
<feature type="domain" description="PGAP2IP C-terminal nuclease-like" evidence="5">
    <location>
        <begin position="742"/>
        <end position="971"/>
    </location>
</feature>
<feature type="transmembrane region" description="Helical" evidence="1">
    <location>
        <begin position="390"/>
        <end position="409"/>
    </location>
</feature>
<feature type="transmembrane region" description="Helical" evidence="1">
    <location>
        <begin position="104"/>
        <end position="123"/>
    </location>
</feature>
<dbReference type="InterPro" id="IPR053912">
    <property type="entry name" value="PGAP2IP_TM_1nd"/>
</dbReference>
<dbReference type="Pfam" id="PF10277">
    <property type="entry name" value="Frag1"/>
    <property type="match status" value="1"/>
</dbReference>